<evidence type="ECO:0000259" key="4">
    <source>
        <dbReference type="Pfam" id="PF08241"/>
    </source>
</evidence>
<dbReference type="GO" id="GO:0008757">
    <property type="term" value="F:S-adenosylmethionine-dependent methyltransferase activity"/>
    <property type="evidence" value="ECO:0007669"/>
    <property type="project" value="InterPro"/>
</dbReference>
<proteinExistence type="inferred from homology"/>
<dbReference type="InterPro" id="IPR051052">
    <property type="entry name" value="Diverse_substrate_MTase"/>
</dbReference>
<evidence type="ECO:0000256" key="2">
    <source>
        <dbReference type="ARBA" id="ARBA00022603"/>
    </source>
</evidence>
<gene>
    <name evidence="5" type="ORF">BABINDRAFT_162423</name>
</gene>
<keyword evidence="3" id="KW-0808">Transferase</keyword>
<dbReference type="GeneID" id="30147196"/>
<dbReference type="Gene3D" id="3.40.50.150">
    <property type="entry name" value="Vaccinia Virus protein VP39"/>
    <property type="match status" value="1"/>
</dbReference>
<protein>
    <recommendedName>
        <fullName evidence="4">Methyltransferase type 11 domain-containing protein</fullName>
    </recommendedName>
</protein>
<evidence type="ECO:0000256" key="1">
    <source>
        <dbReference type="ARBA" id="ARBA00008361"/>
    </source>
</evidence>
<dbReference type="RefSeq" id="XP_018984058.1">
    <property type="nucleotide sequence ID" value="XM_019129343.1"/>
</dbReference>
<reference evidence="6" key="1">
    <citation type="submission" date="2016-05" db="EMBL/GenBank/DDBJ databases">
        <title>Comparative genomics of biotechnologically important yeasts.</title>
        <authorList>
            <consortium name="DOE Joint Genome Institute"/>
            <person name="Riley R."/>
            <person name="Haridas S."/>
            <person name="Wolfe K.H."/>
            <person name="Lopes M.R."/>
            <person name="Hittinger C.T."/>
            <person name="Goker M."/>
            <person name="Salamov A."/>
            <person name="Wisecaver J."/>
            <person name="Long T.M."/>
            <person name="Aerts A.L."/>
            <person name="Barry K."/>
            <person name="Choi C."/>
            <person name="Clum A."/>
            <person name="Coughlan A.Y."/>
            <person name="Deshpande S."/>
            <person name="Douglass A.P."/>
            <person name="Hanson S.J."/>
            <person name="Klenk H.-P."/>
            <person name="Labutti K."/>
            <person name="Lapidus A."/>
            <person name="Lindquist E."/>
            <person name="Lipzen A."/>
            <person name="Meier-Kolthoff J.P."/>
            <person name="Ohm R.A."/>
            <person name="Otillar R.P."/>
            <person name="Pangilinan J."/>
            <person name="Peng Y."/>
            <person name="Rokas A."/>
            <person name="Rosa C.A."/>
            <person name="Scheuner C."/>
            <person name="Sibirny A.A."/>
            <person name="Slot J.C."/>
            <person name="Stielow J.B."/>
            <person name="Sun H."/>
            <person name="Kurtzman C.P."/>
            <person name="Blackwell M."/>
            <person name="Grigoriev I.V."/>
            <person name="Jeffries T.W."/>
        </authorList>
    </citation>
    <scope>NUCLEOTIDE SEQUENCE [LARGE SCALE GENOMIC DNA]</scope>
    <source>
        <strain evidence="6">NRRL Y-12698</strain>
    </source>
</reference>
<feature type="domain" description="Methyltransferase type 11" evidence="4">
    <location>
        <begin position="41"/>
        <end position="140"/>
    </location>
</feature>
<keyword evidence="2" id="KW-0489">Methyltransferase</keyword>
<organism evidence="5 6">
    <name type="scientific">Babjeviella inositovora NRRL Y-12698</name>
    <dbReference type="NCBI Taxonomy" id="984486"/>
    <lineage>
        <taxon>Eukaryota</taxon>
        <taxon>Fungi</taxon>
        <taxon>Dikarya</taxon>
        <taxon>Ascomycota</taxon>
        <taxon>Saccharomycotina</taxon>
        <taxon>Pichiomycetes</taxon>
        <taxon>Serinales incertae sedis</taxon>
        <taxon>Babjeviella</taxon>
    </lineage>
</organism>
<sequence>MATFSAKNFAAANYNLFRPTYSTSFYEHLMKYHNGPTSLVVDVGCGPGTAARALLPFFDKVSGHDASAAMIATANSKAAENLPPQDFERVSFHVSSSEDMGDVESGTADMVTVAQAIHWFNHKLFFQEVLRVLKPGGTLAYWYYVDPVFPKYPALNKIADNFIYDDPRYLGSYWEQPGRNLLRGFLKDVAVPEHSFTQVKKFEFHAEQFEEGGPEKEPPLYIHQKVTLNDYKAYCLTSSAYHAYKLAHPDEQIDVLDLMVEEMNKEMGWTAKDNESKILDMVFNTGYVFAKKA</sequence>
<dbReference type="STRING" id="984486.A0A1E3QM55"/>
<keyword evidence="6" id="KW-1185">Reference proteome</keyword>
<evidence type="ECO:0000313" key="6">
    <source>
        <dbReference type="Proteomes" id="UP000094336"/>
    </source>
</evidence>
<dbReference type="GO" id="GO:0032259">
    <property type="term" value="P:methylation"/>
    <property type="evidence" value="ECO:0007669"/>
    <property type="project" value="UniProtKB-KW"/>
</dbReference>
<evidence type="ECO:0000256" key="3">
    <source>
        <dbReference type="ARBA" id="ARBA00022679"/>
    </source>
</evidence>
<comment type="similarity">
    <text evidence="1">Belongs to the methyltransferase superfamily.</text>
</comment>
<dbReference type="CDD" id="cd02440">
    <property type="entry name" value="AdoMet_MTases"/>
    <property type="match status" value="1"/>
</dbReference>
<dbReference type="AlphaFoldDB" id="A0A1E3QM55"/>
<accession>A0A1E3QM55</accession>
<dbReference type="InterPro" id="IPR029063">
    <property type="entry name" value="SAM-dependent_MTases_sf"/>
</dbReference>
<dbReference type="PANTHER" id="PTHR44942:SF4">
    <property type="entry name" value="METHYLTRANSFERASE TYPE 11 DOMAIN-CONTAINING PROTEIN"/>
    <property type="match status" value="1"/>
</dbReference>
<dbReference type="PANTHER" id="PTHR44942">
    <property type="entry name" value="METHYLTRANSF_11 DOMAIN-CONTAINING PROTEIN"/>
    <property type="match status" value="1"/>
</dbReference>
<evidence type="ECO:0000313" key="5">
    <source>
        <dbReference type="EMBL" id="ODQ78730.1"/>
    </source>
</evidence>
<dbReference type="OrthoDB" id="10027013at2759"/>
<name>A0A1E3QM55_9ASCO</name>
<dbReference type="Proteomes" id="UP000094336">
    <property type="component" value="Unassembled WGS sequence"/>
</dbReference>
<dbReference type="InterPro" id="IPR013216">
    <property type="entry name" value="Methyltransf_11"/>
</dbReference>
<dbReference type="Pfam" id="PF08241">
    <property type="entry name" value="Methyltransf_11"/>
    <property type="match status" value="1"/>
</dbReference>
<dbReference type="SUPFAM" id="SSF53335">
    <property type="entry name" value="S-adenosyl-L-methionine-dependent methyltransferases"/>
    <property type="match status" value="1"/>
</dbReference>
<dbReference type="EMBL" id="KV454434">
    <property type="protein sequence ID" value="ODQ78730.1"/>
    <property type="molecule type" value="Genomic_DNA"/>
</dbReference>